<evidence type="ECO:0000313" key="2">
    <source>
        <dbReference type="Proteomes" id="UP000076842"/>
    </source>
</evidence>
<dbReference type="Proteomes" id="UP000076842">
    <property type="component" value="Unassembled WGS sequence"/>
</dbReference>
<proteinExistence type="predicted"/>
<gene>
    <name evidence="1" type="ORF">CALCODRAFT_84187</name>
</gene>
<protein>
    <submittedName>
        <fullName evidence="1">Uncharacterized protein</fullName>
    </submittedName>
</protein>
<dbReference type="EMBL" id="KV423928">
    <property type="protein sequence ID" value="KZT60755.1"/>
    <property type="molecule type" value="Genomic_DNA"/>
</dbReference>
<keyword evidence="2" id="KW-1185">Reference proteome</keyword>
<dbReference type="InParanoid" id="A0A165IM49"/>
<dbReference type="AlphaFoldDB" id="A0A165IM49"/>
<name>A0A165IM49_9BASI</name>
<evidence type="ECO:0000313" key="1">
    <source>
        <dbReference type="EMBL" id="KZT60755.1"/>
    </source>
</evidence>
<organism evidence="1 2">
    <name type="scientific">Calocera cornea HHB12733</name>
    <dbReference type="NCBI Taxonomy" id="1353952"/>
    <lineage>
        <taxon>Eukaryota</taxon>
        <taxon>Fungi</taxon>
        <taxon>Dikarya</taxon>
        <taxon>Basidiomycota</taxon>
        <taxon>Agaricomycotina</taxon>
        <taxon>Dacrymycetes</taxon>
        <taxon>Dacrymycetales</taxon>
        <taxon>Dacrymycetaceae</taxon>
        <taxon>Calocera</taxon>
    </lineage>
</organism>
<sequence length="229" mass="25519">MMFFTKNRGQPASSRDTVQWDPAYPRAMAMACTQQSLTTGISSSTPSVDILPQVIQDTKSARCYITQLEWYETPSGRDVVVAQVGTRGSMWTDFVIELDSSPNPDASPTSHGFPLSMATILHMYTFNRRMLQSDRSAIATIHYVPPTQLSLPNFCRLLIVICQHGRQKVASGPAPSNWFALVLFHSMDALVLPEEEEQLAANHPRISYATEPISALVKQDVDAISQRFR</sequence>
<dbReference type="OrthoDB" id="10343994at2759"/>
<reference evidence="1 2" key="1">
    <citation type="journal article" date="2016" name="Mol. Biol. Evol.">
        <title>Comparative Genomics of Early-Diverging Mushroom-Forming Fungi Provides Insights into the Origins of Lignocellulose Decay Capabilities.</title>
        <authorList>
            <person name="Nagy L.G."/>
            <person name="Riley R."/>
            <person name="Tritt A."/>
            <person name="Adam C."/>
            <person name="Daum C."/>
            <person name="Floudas D."/>
            <person name="Sun H."/>
            <person name="Yadav J.S."/>
            <person name="Pangilinan J."/>
            <person name="Larsson K.H."/>
            <person name="Matsuura K."/>
            <person name="Barry K."/>
            <person name="Labutti K."/>
            <person name="Kuo R."/>
            <person name="Ohm R.A."/>
            <person name="Bhattacharya S.S."/>
            <person name="Shirouzu T."/>
            <person name="Yoshinaga Y."/>
            <person name="Martin F.M."/>
            <person name="Grigoriev I.V."/>
            <person name="Hibbett D.S."/>
        </authorList>
    </citation>
    <scope>NUCLEOTIDE SEQUENCE [LARGE SCALE GENOMIC DNA]</scope>
    <source>
        <strain evidence="1 2">HHB12733</strain>
    </source>
</reference>
<accession>A0A165IM49</accession>